<dbReference type="InterPro" id="IPR008183">
    <property type="entry name" value="Aldose_1/G6P_1-epimerase"/>
</dbReference>
<sequence>MGNHGIARSAEFETVSVTEDTITMMLQSSEETKCYYPFDFKLIVAYKLIGKKIQITYTIQNDSSIDMPFSFGLHPAFKCPVEDGEKFEDYKLVFSNQETLQGILGPFGLNNESIIPCDYKLYEDNPTICFEYPKSSSVTLTNGKHGIKVDIVGYRWLAFWTKQNAPYVCIEPWHGHGDYCEDEVPFEKREGTMILKPNHSYETAYGIEIC</sequence>
<dbReference type="AlphaFoldDB" id="A0A645GJQ8"/>
<dbReference type="GO" id="GO:0005975">
    <property type="term" value="P:carbohydrate metabolic process"/>
    <property type="evidence" value="ECO:0007669"/>
    <property type="project" value="InterPro"/>
</dbReference>
<evidence type="ECO:0000313" key="1">
    <source>
        <dbReference type="EMBL" id="MPN27137.1"/>
    </source>
</evidence>
<dbReference type="Pfam" id="PF01263">
    <property type="entry name" value="Aldose_epim"/>
    <property type="match status" value="1"/>
</dbReference>
<dbReference type="InterPro" id="IPR014718">
    <property type="entry name" value="GH-type_carb-bd"/>
</dbReference>
<proteinExistence type="predicted"/>
<dbReference type="SUPFAM" id="SSF74650">
    <property type="entry name" value="Galactose mutarotase-like"/>
    <property type="match status" value="1"/>
</dbReference>
<reference evidence="1" key="1">
    <citation type="submission" date="2019-08" db="EMBL/GenBank/DDBJ databases">
        <authorList>
            <person name="Kucharzyk K."/>
            <person name="Murdoch R.W."/>
            <person name="Higgins S."/>
            <person name="Loffler F."/>
        </authorList>
    </citation>
    <scope>NUCLEOTIDE SEQUENCE</scope>
</reference>
<gene>
    <name evidence="1" type="primary">lacX_5</name>
    <name evidence="1" type="ORF">SDC9_174564</name>
</gene>
<dbReference type="Gene3D" id="2.70.98.10">
    <property type="match status" value="1"/>
</dbReference>
<dbReference type="GO" id="GO:0030246">
    <property type="term" value="F:carbohydrate binding"/>
    <property type="evidence" value="ECO:0007669"/>
    <property type="project" value="InterPro"/>
</dbReference>
<dbReference type="InterPro" id="IPR011013">
    <property type="entry name" value="Gal_mutarotase_sf_dom"/>
</dbReference>
<comment type="caution">
    <text evidence="1">The sequence shown here is derived from an EMBL/GenBank/DDBJ whole genome shotgun (WGS) entry which is preliminary data.</text>
</comment>
<accession>A0A645GJQ8</accession>
<organism evidence="1">
    <name type="scientific">bioreactor metagenome</name>
    <dbReference type="NCBI Taxonomy" id="1076179"/>
    <lineage>
        <taxon>unclassified sequences</taxon>
        <taxon>metagenomes</taxon>
        <taxon>ecological metagenomes</taxon>
    </lineage>
</organism>
<dbReference type="EMBL" id="VSSQ01076916">
    <property type="protein sequence ID" value="MPN27137.1"/>
    <property type="molecule type" value="Genomic_DNA"/>
</dbReference>
<dbReference type="GO" id="GO:0016853">
    <property type="term" value="F:isomerase activity"/>
    <property type="evidence" value="ECO:0007669"/>
    <property type="project" value="InterPro"/>
</dbReference>
<protein>
    <submittedName>
        <fullName evidence="1">Protein LacX, plasmid</fullName>
    </submittedName>
</protein>
<name>A0A645GJQ8_9ZZZZ</name>